<feature type="domain" description="Retrotransposon gag" evidence="1">
    <location>
        <begin position="26"/>
        <end position="89"/>
    </location>
</feature>
<sequence>MEVVFDMCKCADEDKVVYAQSMLKVDALHQWNSQFKGRGSEMVKTLTWERFVMRFKTQFYPMAVTKKLEEEFLELEHGNSTVQEYTARFIKRLGLLRFMFRQSENGCIVHLIIT</sequence>
<dbReference type="InterPro" id="IPR005162">
    <property type="entry name" value="Retrotrans_gag_dom"/>
</dbReference>
<gene>
    <name evidence="2" type="ORF">OSB04_un001698</name>
</gene>
<dbReference type="Pfam" id="PF03732">
    <property type="entry name" value="Retrotrans_gag"/>
    <property type="match status" value="1"/>
</dbReference>
<evidence type="ECO:0000259" key="1">
    <source>
        <dbReference type="Pfam" id="PF03732"/>
    </source>
</evidence>
<proteinExistence type="predicted"/>
<evidence type="ECO:0000313" key="3">
    <source>
        <dbReference type="Proteomes" id="UP001172457"/>
    </source>
</evidence>
<comment type="caution">
    <text evidence="2">The sequence shown here is derived from an EMBL/GenBank/DDBJ whole genome shotgun (WGS) entry which is preliminary data.</text>
</comment>
<organism evidence="2 3">
    <name type="scientific">Centaurea solstitialis</name>
    <name type="common">yellow star-thistle</name>
    <dbReference type="NCBI Taxonomy" id="347529"/>
    <lineage>
        <taxon>Eukaryota</taxon>
        <taxon>Viridiplantae</taxon>
        <taxon>Streptophyta</taxon>
        <taxon>Embryophyta</taxon>
        <taxon>Tracheophyta</taxon>
        <taxon>Spermatophyta</taxon>
        <taxon>Magnoliopsida</taxon>
        <taxon>eudicotyledons</taxon>
        <taxon>Gunneridae</taxon>
        <taxon>Pentapetalae</taxon>
        <taxon>asterids</taxon>
        <taxon>campanulids</taxon>
        <taxon>Asterales</taxon>
        <taxon>Asteraceae</taxon>
        <taxon>Carduoideae</taxon>
        <taxon>Cardueae</taxon>
        <taxon>Centaureinae</taxon>
        <taxon>Centaurea</taxon>
    </lineage>
</organism>
<accession>A0AA38W2E3</accession>
<reference evidence="2" key="1">
    <citation type="submission" date="2023-03" db="EMBL/GenBank/DDBJ databases">
        <title>Chromosome-scale reference genome and RAD-based genetic map of yellow starthistle (Centaurea solstitialis) reveal putative structural variation and QTLs associated with invader traits.</title>
        <authorList>
            <person name="Reatini B."/>
            <person name="Cang F.A."/>
            <person name="Jiang Q."/>
            <person name="Mckibben M.T.W."/>
            <person name="Barker M.S."/>
            <person name="Rieseberg L.H."/>
            <person name="Dlugosch K.M."/>
        </authorList>
    </citation>
    <scope>NUCLEOTIDE SEQUENCE</scope>
    <source>
        <strain evidence="2">CAN-66</strain>
        <tissue evidence="2">Leaf</tissue>
    </source>
</reference>
<dbReference type="Proteomes" id="UP001172457">
    <property type="component" value="Unassembled WGS sequence"/>
</dbReference>
<evidence type="ECO:0000313" key="2">
    <source>
        <dbReference type="EMBL" id="KAJ9535219.1"/>
    </source>
</evidence>
<dbReference type="EMBL" id="JARYMX010000482">
    <property type="protein sequence ID" value="KAJ9535219.1"/>
    <property type="molecule type" value="Genomic_DNA"/>
</dbReference>
<name>A0AA38W2E3_9ASTR</name>
<keyword evidence="3" id="KW-1185">Reference proteome</keyword>
<protein>
    <recommendedName>
        <fullName evidence="1">Retrotransposon gag domain-containing protein</fullName>
    </recommendedName>
</protein>
<dbReference type="AlphaFoldDB" id="A0AA38W2E3"/>